<keyword evidence="2" id="KW-0288">FMN</keyword>
<dbReference type="Proteomes" id="UP000467132">
    <property type="component" value="Unassembled WGS sequence"/>
</dbReference>
<protein>
    <submittedName>
        <fullName evidence="4">Flavodoxin family protein</fullName>
    </submittedName>
</protein>
<proteinExistence type="predicted"/>
<dbReference type="AlphaFoldDB" id="A0A845QV96"/>
<dbReference type="Pfam" id="PF03358">
    <property type="entry name" value="FMN_red"/>
    <property type="match status" value="1"/>
</dbReference>
<dbReference type="InterPro" id="IPR051796">
    <property type="entry name" value="ISF_SsuE-like"/>
</dbReference>
<sequence length="201" mass="22196">MKVLAICGSPRKDGNTEFFTKVVLSKLKKSDIETEFISLIGKDISECTGCYYCIENQSCSIKDDFQEIFNKMLKADVIILSSPVYHASITPKLKSLLDRAGFTGRWIANEMVDESSSYNWKGTAFSRKLVAPITVARRTGQTFAFSQLVLWATVNDCTVVGSNYWNIGVAGAGGQINAEQDTEGIGIMEHLAGNIEYLLKK</sequence>
<dbReference type="GO" id="GO:0016491">
    <property type="term" value="F:oxidoreductase activity"/>
    <property type="evidence" value="ECO:0007669"/>
    <property type="project" value="InterPro"/>
</dbReference>
<name>A0A845QV96_9CLOT</name>
<evidence type="ECO:0000256" key="1">
    <source>
        <dbReference type="ARBA" id="ARBA00022630"/>
    </source>
</evidence>
<accession>A0A845QV96</accession>
<dbReference type="InterPro" id="IPR029039">
    <property type="entry name" value="Flavoprotein-like_sf"/>
</dbReference>
<feature type="domain" description="NADPH-dependent FMN reductase-like" evidence="3">
    <location>
        <begin position="1"/>
        <end position="169"/>
    </location>
</feature>
<dbReference type="Gene3D" id="3.40.50.360">
    <property type="match status" value="1"/>
</dbReference>
<dbReference type="OrthoDB" id="9790975at2"/>
<organism evidence="4 5">
    <name type="scientific">Senegalia massiliensis</name>
    <dbReference type="NCBI Taxonomy" id="1720316"/>
    <lineage>
        <taxon>Bacteria</taxon>
        <taxon>Bacillati</taxon>
        <taxon>Bacillota</taxon>
        <taxon>Clostridia</taxon>
        <taxon>Eubacteriales</taxon>
        <taxon>Clostridiaceae</taxon>
        <taxon>Senegalia</taxon>
    </lineage>
</organism>
<dbReference type="PANTHER" id="PTHR43278:SF4">
    <property type="entry name" value="NAD(P)H-DEPENDENT FMN-CONTAINING OXIDOREDUCTASE YWQN-RELATED"/>
    <property type="match status" value="1"/>
</dbReference>
<comment type="caution">
    <text evidence="4">The sequence shown here is derived from an EMBL/GenBank/DDBJ whole genome shotgun (WGS) entry which is preliminary data.</text>
</comment>
<evidence type="ECO:0000313" key="4">
    <source>
        <dbReference type="EMBL" id="NBI06161.1"/>
    </source>
</evidence>
<reference evidence="4 5" key="1">
    <citation type="submission" date="2018-08" db="EMBL/GenBank/DDBJ databases">
        <title>Murine metabolic-syndrome-specific gut microbial biobank.</title>
        <authorList>
            <person name="Liu C."/>
        </authorList>
    </citation>
    <scope>NUCLEOTIDE SEQUENCE [LARGE SCALE GENOMIC DNA]</scope>
    <source>
        <strain evidence="4 5">583</strain>
    </source>
</reference>
<dbReference type="EMBL" id="QXXA01000005">
    <property type="protein sequence ID" value="NBI06161.1"/>
    <property type="molecule type" value="Genomic_DNA"/>
</dbReference>
<dbReference type="RefSeq" id="WP_160196645.1">
    <property type="nucleotide sequence ID" value="NZ_QXXA01000005.1"/>
</dbReference>
<dbReference type="InterPro" id="IPR005025">
    <property type="entry name" value="FMN_Rdtase-like_dom"/>
</dbReference>
<keyword evidence="5" id="KW-1185">Reference proteome</keyword>
<evidence type="ECO:0000256" key="2">
    <source>
        <dbReference type="ARBA" id="ARBA00022643"/>
    </source>
</evidence>
<evidence type="ECO:0000259" key="3">
    <source>
        <dbReference type="Pfam" id="PF03358"/>
    </source>
</evidence>
<dbReference type="PANTHER" id="PTHR43278">
    <property type="entry name" value="NAD(P)H-DEPENDENT FMN-CONTAINING OXIDOREDUCTASE YWQN-RELATED"/>
    <property type="match status" value="1"/>
</dbReference>
<keyword evidence="1" id="KW-0285">Flavoprotein</keyword>
<dbReference type="SUPFAM" id="SSF52218">
    <property type="entry name" value="Flavoproteins"/>
    <property type="match status" value="1"/>
</dbReference>
<gene>
    <name evidence="4" type="ORF">D3Z33_04715</name>
</gene>
<evidence type="ECO:0000313" key="5">
    <source>
        <dbReference type="Proteomes" id="UP000467132"/>
    </source>
</evidence>